<protein>
    <recommendedName>
        <fullName evidence="3">ABM domain-containing protein</fullName>
    </recommendedName>
</protein>
<dbReference type="SUPFAM" id="SSF54909">
    <property type="entry name" value="Dimeric alpha+beta barrel"/>
    <property type="match status" value="1"/>
</dbReference>
<dbReference type="Gene3D" id="3.30.70.100">
    <property type="match status" value="2"/>
</dbReference>
<evidence type="ECO:0008006" key="3">
    <source>
        <dbReference type="Google" id="ProtNLM"/>
    </source>
</evidence>
<name>A0A3D8R390_9HELO</name>
<dbReference type="PANTHER" id="PTHR42052">
    <property type="entry name" value="ABM DOMAIN-CONTAINING PROTEIN"/>
    <property type="match status" value="1"/>
</dbReference>
<gene>
    <name evidence="1" type="ORF">BP5796_09103</name>
</gene>
<dbReference type="PANTHER" id="PTHR42052:SF1">
    <property type="entry name" value="ABM DOMAIN-CONTAINING PROTEIN"/>
    <property type="match status" value="1"/>
</dbReference>
<reference evidence="1 2" key="1">
    <citation type="journal article" date="2018" name="IMA Fungus">
        <title>IMA Genome-F 9: Draft genome sequence of Annulohypoxylon stygium, Aspergillus mulundensis, Berkeleyomyces basicola (syn. Thielaviopsis basicola), Ceratocystis smalleyi, two Cercospora beticola strains, Coleophoma cylindrospora, Fusarium fracticaudum, Phialophora cf. hyalina, and Morchella septimelata.</title>
        <authorList>
            <person name="Wingfield B.D."/>
            <person name="Bills G.F."/>
            <person name="Dong Y."/>
            <person name="Huang W."/>
            <person name="Nel W.J."/>
            <person name="Swalarsk-Parry B.S."/>
            <person name="Vaghefi N."/>
            <person name="Wilken P.M."/>
            <person name="An Z."/>
            <person name="de Beer Z.W."/>
            <person name="De Vos L."/>
            <person name="Chen L."/>
            <person name="Duong T.A."/>
            <person name="Gao Y."/>
            <person name="Hammerbacher A."/>
            <person name="Kikkert J.R."/>
            <person name="Li Y."/>
            <person name="Li H."/>
            <person name="Li K."/>
            <person name="Li Q."/>
            <person name="Liu X."/>
            <person name="Ma X."/>
            <person name="Naidoo K."/>
            <person name="Pethybridge S.J."/>
            <person name="Sun J."/>
            <person name="Steenkamp E.T."/>
            <person name="van der Nest M.A."/>
            <person name="van Wyk S."/>
            <person name="Wingfield M.J."/>
            <person name="Xiong C."/>
            <person name="Yue Q."/>
            <person name="Zhang X."/>
        </authorList>
    </citation>
    <scope>NUCLEOTIDE SEQUENCE [LARGE SCALE GENOMIC DNA]</scope>
    <source>
        <strain evidence="1 2">BP5796</strain>
    </source>
</reference>
<keyword evidence="2" id="KW-1185">Reference proteome</keyword>
<organism evidence="1 2">
    <name type="scientific">Coleophoma crateriformis</name>
    <dbReference type="NCBI Taxonomy" id="565419"/>
    <lineage>
        <taxon>Eukaryota</taxon>
        <taxon>Fungi</taxon>
        <taxon>Dikarya</taxon>
        <taxon>Ascomycota</taxon>
        <taxon>Pezizomycotina</taxon>
        <taxon>Leotiomycetes</taxon>
        <taxon>Helotiales</taxon>
        <taxon>Dermateaceae</taxon>
        <taxon>Coleophoma</taxon>
    </lineage>
</organism>
<evidence type="ECO:0000313" key="2">
    <source>
        <dbReference type="Proteomes" id="UP000256328"/>
    </source>
</evidence>
<dbReference type="OrthoDB" id="3542212at2759"/>
<sequence length="214" mass="24402">MTVTEFAILPLRTTQTTPLPSSLLAKFKTAKEVLEKASGFTFYFLQQIEDPSTVYILGSWPSVAAHHVFLPSPENQVLLELLEDTVTASEIQLWHLEADILKTSEGKQPTLDAPIISCNRHFVSLEKRAGFSEKMAAVKPLLEGYTRPYDVQGGWRIEKEVVQGTERDEWILFSGFEDVDHHMAFAKTDEFTKYREIVEFVEGFEVKHLKKLIL</sequence>
<dbReference type="EMBL" id="PDLN01000013">
    <property type="protein sequence ID" value="RDW68446.1"/>
    <property type="molecule type" value="Genomic_DNA"/>
</dbReference>
<accession>A0A3D8R390</accession>
<dbReference type="AlphaFoldDB" id="A0A3D8R390"/>
<comment type="caution">
    <text evidence="1">The sequence shown here is derived from an EMBL/GenBank/DDBJ whole genome shotgun (WGS) entry which is preliminary data.</text>
</comment>
<proteinExistence type="predicted"/>
<evidence type="ECO:0000313" key="1">
    <source>
        <dbReference type="EMBL" id="RDW68446.1"/>
    </source>
</evidence>
<dbReference type="InterPro" id="IPR011008">
    <property type="entry name" value="Dimeric_a/b-barrel"/>
</dbReference>
<dbReference type="Proteomes" id="UP000256328">
    <property type="component" value="Unassembled WGS sequence"/>
</dbReference>